<accession>A0A0A9DDW7</accession>
<dbReference type="AlphaFoldDB" id="A0A0A9DDW7"/>
<reference evidence="1" key="1">
    <citation type="submission" date="2014-09" db="EMBL/GenBank/DDBJ databases">
        <authorList>
            <person name="Magalhaes I.L.F."/>
            <person name="Oliveira U."/>
            <person name="Santos F.R."/>
            <person name="Vidigal T.H.D.A."/>
            <person name="Brescovit A.D."/>
            <person name="Santos A.J."/>
        </authorList>
    </citation>
    <scope>NUCLEOTIDE SEQUENCE</scope>
    <source>
        <tissue evidence="1">Shoot tissue taken approximately 20 cm above the soil surface</tissue>
    </source>
</reference>
<reference evidence="1" key="2">
    <citation type="journal article" date="2015" name="Data Brief">
        <title>Shoot transcriptome of the giant reed, Arundo donax.</title>
        <authorList>
            <person name="Barrero R.A."/>
            <person name="Guerrero F.D."/>
            <person name="Moolhuijzen P."/>
            <person name="Goolsby J.A."/>
            <person name="Tidwell J."/>
            <person name="Bellgard S.E."/>
            <person name="Bellgard M.I."/>
        </authorList>
    </citation>
    <scope>NUCLEOTIDE SEQUENCE</scope>
    <source>
        <tissue evidence="1">Shoot tissue taken approximately 20 cm above the soil surface</tissue>
    </source>
</reference>
<protein>
    <submittedName>
        <fullName evidence="1">Uncharacterized protein</fullName>
    </submittedName>
</protein>
<name>A0A0A9DDW7_ARUDO</name>
<dbReference type="EMBL" id="GBRH01211889">
    <property type="protein sequence ID" value="JAD86006.1"/>
    <property type="molecule type" value="Transcribed_RNA"/>
</dbReference>
<proteinExistence type="predicted"/>
<evidence type="ECO:0000313" key="1">
    <source>
        <dbReference type="EMBL" id="JAD86006.1"/>
    </source>
</evidence>
<sequence length="84" mass="9579">MASDHKTIKPTENAPPETKYLMILSTTQAHRTCTTSDQILMILITTQVHHSPTQHRHTSFACSYFRHEHHVTTITITSSDARHV</sequence>
<organism evidence="1">
    <name type="scientific">Arundo donax</name>
    <name type="common">Giant reed</name>
    <name type="synonym">Donax arundinaceus</name>
    <dbReference type="NCBI Taxonomy" id="35708"/>
    <lineage>
        <taxon>Eukaryota</taxon>
        <taxon>Viridiplantae</taxon>
        <taxon>Streptophyta</taxon>
        <taxon>Embryophyta</taxon>
        <taxon>Tracheophyta</taxon>
        <taxon>Spermatophyta</taxon>
        <taxon>Magnoliopsida</taxon>
        <taxon>Liliopsida</taxon>
        <taxon>Poales</taxon>
        <taxon>Poaceae</taxon>
        <taxon>PACMAD clade</taxon>
        <taxon>Arundinoideae</taxon>
        <taxon>Arundineae</taxon>
        <taxon>Arundo</taxon>
    </lineage>
</organism>